<dbReference type="EMBL" id="OU503039">
    <property type="protein sequence ID" value="CAI9759744.1"/>
    <property type="molecule type" value="Genomic_DNA"/>
</dbReference>
<accession>A0AAD2DMS8</accession>
<reference evidence="1" key="1">
    <citation type="submission" date="2023-05" db="EMBL/GenBank/DDBJ databases">
        <authorList>
            <person name="Huff M."/>
        </authorList>
    </citation>
    <scope>NUCLEOTIDE SEQUENCE</scope>
</reference>
<name>A0AAD2DMS8_9LAMI</name>
<dbReference type="Gene3D" id="2.40.70.10">
    <property type="entry name" value="Acid Proteases"/>
    <property type="match status" value="1"/>
</dbReference>
<gene>
    <name evidence="1" type="ORF">FPE_LOCUS7174</name>
</gene>
<organism evidence="1 2">
    <name type="scientific">Fraxinus pennsylvanica</name>
    <dbReference type="NCBI Taxonomy" id="56036"/>
    <lineage>
        <taxon>Eukaryota</taxon>
        <taxon>Viridiplantae</taxon>
        <taxon>Streptophyta</taxon>
        <taxon>Embryophyta</taxon>
        <taxon>Tracheophyta</taxon>
        <taxon>Spermatophyta</taxon>
        <taxon>Magnoliopsida</taxon>
        <taxon>eudicotyledons</taxon>
        <taxon>Gunneridae</taxon>
        <taxon>Pentapetalae</taxon>
        <taxon>asterids</taxon>
        <taxon>lamiids</taxon>
        <taxon>Lamiales</taxon>
        <taxon>Oleaceae</taxon>
        <taxon>Oleeae</taxon>
        <taxon>Fraxinus</taxon>
    </lineage>
</organism>
<dbReference type="PANTHER" id="PTHR33067">
    <property type="entry name" value="RNA-DIRECTED DNA POLYMERASE-RELATED"/>
    <property type="match status" value="1"/>
</dbReference>
<sequence>MSLSLYRKLGIRDAKHHNILQLADSSIKHPKGIIEDDLVKLDMFIYHADFIVLDMEEDRDIPIILGRPFMTTGRALIDVHKGTLTLRVNDENENLNIYQE</sequence>
<dbReference type="PANTHER" id="PTHR33067:SF9">
    <property type="entry name" value="RNA-DIRECTED DNA POLYMERASE"/>
    <property type="match status" value="1"/>
</dbReference>
<dbReference type="InterPro" id="IPR021109">
    <property type="entry name" value="Peptidase_aspartic_dom_sf"/>
</dbReference>
<proteinExistence type="predicted"/>
<evidence type="ECO:0000313" key="2">
    <source>
        <dbReference type="Proteomes" id="UP000834106"/>
    </source>
</evidence>
<evidence type="ECO:0000313" key="1">
    <source>
        <dbReference type="EMBL" id="CAI9759744.1"/>
    </source>
</evidence>
<keyword evidence="2" id="KW-1185">Reference proteome</keyword>
<dbReference type="Proteomes" id="UP000834106">
    <property type="component" value="Chromosome 4"/>
</dbReference>
<dbReference type="AlphaFoldDB" id="A0AAD2DMS8"/>
<dbReference type="CDD" id="cd00303">
    <property type="entry name" value="retropepsin_like"/>
    <property type="match status" value="1"/>
</dbReference>
<protein>
    <submittedName>
        <fullName evidence="1">Uncharacterized protein</fullName>
    </submittedName>
</protein>